<evidence type="ECO:0000313" key="3">
    <source>
        <dbReference type="EMBL" id="GEO04737.1"/>
    </source>
</evidence>
<name>A0A512AYZ4_9BACT</name>
<dbReference type="OrthoDB" id="9814399at2"/>
<dbReference type="EMBL" id="BJYS01000017">
    <property type="protein sequence ID" value="GEO04737.1"/>
    <property type="molecule type" value="Genomic_DNA"/>
</dbReference>
<evidence type="ECO:0000256" key="1">
    <source>
        <dbReference type="SAM" id="SignalP"/>
    </source>
</evidence>
<dbReference type="RefSeq" id="WP_146898004.1">
    <property type="nucleotide sequence ID" value="NZ_BJYS01000017.1"/>
</dbReference>
<keyword evidence="4" id="KW-1185">Reference proteome</keyword>
<accession>A0A512AYZ4</accession>
<comment type="caution">
    <text evidence="3">The sequence shown here is derived from an EMBL/GenBank/DDBJ whole genome shotgun (WGS) entry which is preliminary data.</text>
</comment>
<gene>
    <name evidence="3" type="ORF">AAE02nite_24010</name>
</gene>
<dbReference type="Pfam" id="PF09917">
    <property type="entry name" value="DUF2147"/>
    <property type="match status" value="1"/>
</dbReference>
<keyword evidence="1" id="KW-0732">Signal</keyword>
<dbReference type="PANTHER" id="PTHR36919:SF2">
    <property type="entry name" value="BLL6627 PROTEIN"/>
    <property type="match status" value="1"/>
</dbReference>
<feature type="chain" id="PRO_5021910376" description="DUF2147 domain-containing protein" evidence="1">
    <location>
        <begin position="22"/>
        <end position="146"/>
    </location>
</feature>
<sequence>MKLIANIFLSLLLLVSNISQAQKATQLPLGTWTNEDKEARFQIYKCGEKLCGKISWLKEPMLNGKPKVDSKNPDEKLRGQPILGMVFLKDFSYTGNNKWDNGSIYDPKSGKIYACYLKILDENKMEVKGYIGISLIGRSQIWTRIK</sequence>
<dbReference type="InterPro" id="IPR019223">
    <property type="entry name" value="DUF2147"/>
</dbReference>
<dbReference type="AlphaFoldDB" id="A0A512AYZ4"/>
<feature type="domain" description="DUF2147" evidence="2">
    <location>
        <begin position="30"/>
        <end position="144"/>
    </location>
</feature>
<evidence type="ECO:0000259" key="2">
    <source>
        <dbReference type="Pfam" id="PF09917"/>
    </source>
</evidence>
<dbReference type="Proteomes" id="UP000321532">
    <property type="component" value="Unassembled WGS sequence"/>
</dbReference>
<proteinExistence type="predicted"/>
<reference evidence="3 4" key="1">
    <citation type="submission" date="2019-07" db="EMBL/GenBank/DDBJ databases">
        <title>Whole genome shotgun sequence of Adhaeribacter aerolatus NBRC 106133.</title>
        <authorList>
            <person name="Hosoyama A."/>
            <person name="Uohara A."/>
            <person name="Ohji S."/>
            <person name="Ichikawa N."/>
        </authorList>
    </citation>
    <scope>NUCLEOTIDE SEQUENCE [LARGE SCALE GENOMIC DNA]</scope>
    <source>
        <strain evidence="3 4">NBRC 106133</strain>
    </source>
</reference>
<protein>
    <recommendedName>
        <fullName evidence="2">DUF2147 domain-containing protein</fullName>
    </recommendedName>
</protein>
<evidence type="ECO:0000313" key="4">
    <source>
        <dbReference type="Proteomes" id="UP000321532"/>
    </source>
</evidence>
<feature type="signal peptide" evidence="1">
    <location>
        <begin position="1"/>
        <end position="21"/>
    </location>
</feature>
<dbReference type="PANTHER" id="PTHR36919">
    <property type="entry name" value="BLR1215 PROTEIN"/>
    <property type="match status" value="1"/>
</dbReference>
<organism evidence="3 4">
    <name type="scientific">Adhaeribacter aerolatus</name>
    <dbReference type="NCBI Taxonomy" id="670289"/>
    <lineage>
        <taxon>Bacteria</taxon>
        <taxon>Pseudomonadati</taxon>
        <taxon>Bacteroidota</taxon>
        <taxon>Cytophagia</taxon>
        <taxon>Cytophagales</taxon>
        <taxon>Hymenobacteraceae</taxon>
        <taxon>Adhaeribacter</taxon>
    </lineage>
</organism>
<dbReference type="Gene3D" id="2.40.128.520">
    <property type="match status" value="1"/>
</dbReference>